<dbReference type="InterPro" id="IPR007757">
    <property type="entry name" value="MT-A70-like"/>
</dbReference>
<dbReference type="PANTHER" id="PTHR12829">
    <property type="entry name" value="N6-ADENOSINE-METHYLTRANSFERASE"/>
    <property type="match status" value="1"/>
</dbReference>
<evidence type="ECO:0000313" key="2">
    <source>
        <dbReference type="EMBL" id="KAF2216820.1"/>
    </source>
</evidence>
<dbReference type="Pfam" id="PF05063">
    <property type="entry name" value="MT-A70"/>
    <property type="match status" value="1"/>
</dbReference>
<dbReference type="PANTHER" id="PTHR12829:SF4">
    <property type="entry name" value="N(6)-ADENINE-SPECIFIC METHYLTRANSFERASE METTL4"/>
    <property type="match status" value="1"/>
</dbReference>
<dbReference type="OrthoDB" id="61116at2759"/>
<proteinExistence type="inferred from homology"/>
<dbReference type="GO" id="GO:0005634">
    <property type="term" value="C:nucleus"/>
    <property type="evidence" value="ECO:0007669"/>
    <property type="project" value="TreeGrafter"/>
</dbReference>
<dbReference type="AlphaFoldDB" id="A0A6A6FU83"/>
<accession>A0A6A6FU83</accession>
<comment type="similarity">
    <text evidence="1">Belongs to the MT-A70-like family.</text>
</comment>
<name>A0A6A6FU83_9PEZI</name>
<evidence type="ECO:0000256" key="1">
    <source>
        <dbReference type="PROSITE-ProRule" id="PRU00489"/>
    </source>
</evidence>
<protein>
    <recommendedName>
        <fullName evidence="4">MT-A70-domain-containing protein</fullName>
    </recommendedName>
</protein>
<dbReference type="GO" id="GO:0008168">
    <property type="term" value="F:methyltransferase activity"/>
    <property type="evidence" value="ECO:0007669"/>
    <property type="project" value="TreeGrafter"/>
</dbReference>
<gene>
    <name evidence="2" type="ORF">CERZMDRAFT_108740</name>
</gene>
<sequence length="421" mass="47305">MTTGILWQNAETTIALIDIPLSIAAAQSTKEKPWTDSLLSVAALEVPFPTQICKDIKGARNLPSNAADDFPHQEYRVLLEKALEETDSCHKGAWCQPRPFVSAKCERSHGKRKAHDVFASNQSSDLPANILSNITQSCLTPPDVHFEVGDGVDDGDYEPGSHLCYHSKSPTNMVLSHHDLDTAKSNNYKFRIPAGAAFVLANCSNPEAFHDVVNPRRLNFDFILMDPPWPNRSVKRTHKTPGTSYATISTLKDISHLLLNLNLSCLLSRTGYMGIWVTNKAAIRTLLVGPGGLFEHWEVELAEEWIWLKTTTRGEPVTPLEGTWNGKRPYEVLLVARKRTSNTTETGEIKRRVVIAVPDLHSRKPCLKKMIETLIGTDGDVLEIFARHLVAGWWSWGNECVKFNWEGYWQSVNEREKREAR</sequence>
<dbReference type="Proteomes" id="UP000799539">
    <property type="component" value="Unassembled WGS sequence"/>
</dbReference>
<dbReference type="PROSITE" id="PS51143">
    <property type="entry name" value="MT_A70"/>
    <property type="match status" value="1"/>
</dbReference>
<evidence type="ECO:0008006" key="4">
    <source>
        <dbReference type="Google" id="ProtNLM"/>
    </source>
</evidence>
<organism evidence="2 3">
    <name type="scientific">Cercospora zeae-maydis SCOH1-5</name>
    <dbReference type="NCBI Taxonomy" id="717836"/>
    <lineage>
        <taxon>Eukaryota</taxon>
        <taxon>Fungi</taxon>
        <taxon>Dikarya</taxon>
        <taxon>Ascomycota</taxon>
        <taxon>Pezizomycotina</taxon>
        <taxon>Dothideomycetes</taxon>
        <taxon>Dothideomycetidae</taxon>
        <taxon>Mycosphaerellales</taxon>
        <taxon>Mycosphaerellaceae</taxon>
        <taxon>Cercospora</taxon>
    </lineage>
</organism>
<keyword evidence="3" id="KW-1185">Reference proteome</keyword>
<evidence type="ECO:0000313" key="3">
    <source>
        <dbReference type="Proteomes" id="UP000799539"/>
    </source>
</evidence>
<reference evidence="2" key="1">
    <citation type="journal article" date="2020" name="Stud. Mycol.">
        <title>101 Dothideomycetes genomes: a test case for predicting lifestyles and emergence of pathogens.</title>
        <authorList>
            <person name="Haridas S."/>
            <person name="Albert R."/>
            <person name="Binder M."/>
            <person name="Bloem J."/>
            <person name="Labutti K."/>
            <person name="Salamov A."/>
            <person name="Andreopoulos B."/>
            <person name="Baker S."/>
            <person name="Barry K."/>
            <person name="Bills G."/>
            <person name="Bluhm B."/>
            <person name="Cannon C."/>
            <person name="Castanera R."/>
            <person name="Culley D."/>
            <person name="Daum C."/>
            <person name="Ezra D."/>
            <person name="Gonzalez J."/>
            <person name="Henrissat B."/>
            <person name="Kuo A."/>
            <person name="Liang C."/>
            <person name="Lipzen A."/>
            <person name="Lutzoni F."/>
            <person name="Magnuson J."/>
            <person name="Mondo S."/>
            <person name="Nolan M."/>
            <person name="Ohm R."/>
            <person name="Pangilinan J."/>
            <person name="Park H.-J."/>
            <person name="Ramirez L."/>
            <person name="Alfaro M."/>
            <person name="Sun H."/>
            <person name="Tritt A."/>
            <person name="Yoshinaga Y."/>
            <person name="Zwiers L.-H."/>
            <person name="Turgeon B."/>
            <person name="Goodwin S."/>
            <person name="Spatafora J."/>
            <person name="Crous P."/>
            <person name="Grigoriev I."/>
        </authorList>
    </citation>
    <scope>NUCLEOTIDE SEQUENCE</scope>
    <source>
        <strain evidence="2">SCOH1-5</strain>
    </source>
</reference>
<dbReference type="EMBL" id="ML992663">
    <property type="protein sequence ID" value="KAF2216820.1"/>
    <property type="molecule type" value="Genomic_DNA"/>
</dbReference>